<name>A0A1G6HV81_9BACI</name>
<reference evidence="4" key="1">
    <citation type="submission" date="2016-09" db="EMBL/GenBank/DDBJ databases">
        <authorList>
            <person name="Varghese N."/>
            <person name="Submissions S."/>
        </authorList>
    </citation>
    <scope>NUCLEOTIDE SEQUENCE [LARGE SCALE GENOMIC DNA]</scope>
    <source>
        <strain evidence="4">25nlg</strain>
    </source>
</reference>
<keyword evidence="1" id="KW-0677">Repeat</keyword>
<dbReference type="SMART" id="SM00028">
    <property type="entry name" value="TPR"/>
    <property type="match status" value="3"/>
</dbReference>
<evidence type="ECO:0000313" key="3">
    <source>
        <dbReference type="EMBL" id="SDB98100.1"/>
    </source>
</evidence>
<dbReference type="STRING" id="1464122.SAMN05421737_104194"/>
<dbReference type="AlphaFoldDB" id="A0A1G6HV81"/>
<dbReference type="PANTHER" id="PTHR45586:SF1">
    <property type="entry name" value="LIPOPOLYSACCHARIDE ASSEMBLY PROTEIN B"/>
    <property type="match status" value="1"/>
</dbReference>
<keyword evidence="4" id="KW-1185">Reference proteome</keyword>
<dbReference type="InterPro" id="IPR051012">
    <property type="entry name" value="CellSynth/LPSAsmb/PSIAsmb"/>
</dbReference>
<proteinExistence type="predicted"/>
<organism evidence="3 4">
    <name type="scientific">Shouchella lonarensis</name>
    <dbReference type="NCBI Taxonomy" id="1464122"/>
    <lineage>
        <taxon>Bacteria</taxon>
        <taxon>Bacillati</taxon>
        <taxon>Bacillota</taxon>
        <taxon>Bacilli</taxon>
        <taxon>Bacillales</taxon>
        <taxon>Bacillaceae</taxon>
        <taxon>Shouchella</taxon>
    </lineage>
</organism>
<evidence type="ECO:0000313" key="4">
    <source>
        <dbReference type="Proteomes" id="UP000242662"/>
    </source>
</evidence>
<evidence type="ECO:0000256" key="2">
    <source>
        <dbReference type="ARBA" id="ARBA00022803"/>
    </source>
</evidence>
<dbReference type="Proteomes" id="UP000242662">
    <property type="component" value="Unassembled WGS sequence"/>
</dbReference>
<dbReference type="InterPro" id="IPR019734">
    <property type="entry name" value="TPR_rpt"/>
</dbReference>
<dbReference type="PANTHER" id="PTHR45586">
    <property type="entry name" value="TPR REPEAT-CONTAINING PROTEIN PA4667"/>
    <property type="match status" value="1"/>
</dbReference>
<evidence type="ECO:0000256" key="1">
    <source>
        <dbReference type="ARBA" id="ARBA00022737"/>
    </source>
</evidence>
<keyword evidence="2" id="KW-0802">TPR repeat</keyword>
<dbReference type="InterPro" id="IPR011990">
    <property type="entry name" value="TPR-like_helical_dom_sf"/>
</dbReference>
<dbReference type="EMBL" id="FMYM01000004">
    <property type="protein sequence ID" value="SDB98100.1"/>
    <property type="molecule type" value="Genomic_DNA"/>
</dbReference>
<sequence length="343" mass="39401">MSDRYHSKQTSNIVVPFHRSGDYFFHKGLTAFKKKHLHQAVKQFERAIKRSDNEPAFQVQLAIVLTELGEYERANEILQNVLYQGEEQQEICHFLIASNAAYLGYFSQAKHHAERYLQLEPEGECAEEAQRLIDVCDNDLLFTSSYQEEDEHLLDLHAQALEYMETSKLDHAMRILEDITNTYPAYWAAQNHLAEVVFRKGEYARAFSLCETILKAHPNNLLTHCNLALFHDKLGHATKVAQYKQLLPTILPMDIDHAIRLVEVLCTLGQYREVMKRPLLAFTHGEDHVQLLRCYGVAAYHTGDRARATSLLKKAAERGCHMSSAQLNAIKQQQSQQITFSPF</sequence>
<gene>
    <name evidence="3" type="ORF">SAMN05421737_104194</name>
</gene>
<dbReference type="RefSeq" id="WP_090775308.1">
    <property type="nucleotide sequence ID" value="NZ_FMYM01000004.1"/>
</dbReference>
<dbReference type="Gene3D" id="1.25.40.10">
    <property type="entry name" value="Tetratricopeptide repeat domain"/>
    <property type="match status" value="2"/>
</dbReference>
<dbReference type="SUPFAM" id="SSF48452">
    <property type="entry name" value="TPR-like"/>
    <property type="match status" value="2"/>
</dbReference>
<protein>
    <submittedName>
        <fullName evidence="3">Tetratricopeptide repeat-containing protein</fullName>
    </submittedName>
</protein>
<dbReference type="Pfam" id="PF13432">
    <property type="entry name" value="TPR_16"/>
    <property type="match status" value="2"/>
</dbReference>
<accession>A0A1G6HV81</accession>
<dbReference type="OrthoDB" id="600613at2"/>